<dbReference type="SUPFAM" id="SSF159501">
    <property type="entry name" value="EreA/ChaN-like"/>
    <property type="match status" value="1"/>
</dbReference>
<dbReference type="Pfam" id="PF05139">
    <property type="entry name" value="Erythro_esteras"/>
    <property type="match status" value="1"/>
</dbReference>
<dbReference type="PIRSF" id="PIRSF036794">
    <property type="entry name" value="UCP_erythr_ester"/>
    <property type="match status" value="1"/>
</dbReference>
<evidence type="ECO:0000313" key="2">
    <source>
        <dbReference type="Proteomes" id="UP001342826"/>
    </source>
</evidence>
<dbReference type="InterPro" id="IPR014622">
    <property type="entry name" value="UCP036794_erythomycin"/>
</dbReference>
<sequence length="421" mass="48485">MGNNLIQTIKDHAVPLYEADDLNILLNEINDQKYVLLGESSHGTAEFYNIRSEISKKLITEKGFTFLAVEGDWPSCRQVNRYIKGWDNKNKSARDILASFNRWPTWMWANEEMADFIEWLKTYNEGQPEDKKVGFYGIDVYSLWESLDEILNYFRKTNSPHTEAAQKAFACFEPFNRKAEKYAASASFYSEGCHDEVIELLTKIQLHKTNESDSEENSLNIEVNALIAANAESYYRTMIIDDNASWNIRDRHMVEVLNKINEFYHNKAKGIVWEHNTHVGDARATDMANEGLVNVGQLLREREGEENIFIVGFGTNRGTVIAADNWGAKPEKIVMPQAEAGSWENILYQAGPGNKLLIFNRDNKHLFHNTVRHRAIGVVYHPAHEHYGNYVASRISERYNAFIYVHDTHALHPLETEQVYI</sequence>
<name>A0ABU6NSF6_9BACI</name>
<organism evidence="1 2">
    <name type="scientific">Metabacillus fastidiosus</name>
    <dbReference type="NCBI Taxonomy" id="1458"/>
    <lineage>
        <taxon>Bacteria</taxon>
        <taxon>Bacillati</taxon>
        <taxon>Bacillota</taxon>
        <taxon>Bacilli</taxon>
        <taxon>Bacillales</taxon>
        <taxon>Bacillaceae</taxon>
        <taxon>Metabacillus</taxon>
    </lineage>
</organism>
<evidence type="ECO:0000313" key="1">
    <source>
        <dbReference type="EMBL" id="MED4399850.1"/>
    </source>
</evidence>
<keyword evidence="2" id="KW-1185">Reference proteome</keyword>
<dbReference type="Gene3D" id="3.40.1660.10">
    <property type="entry name" value="EreA-like (biosynthetic domain)"/>
    <property type="match status" value="1"/>
</dbReference>
<dbReference type="PANTHER" id="PTHR31299">
    <property type="entry name" value="ESTERASE, PUTATIVE (AFU_ORTHOLOGUE AFUA_1G05850)-RELATED"/>
    <property type="match status" value="1"/>
</dbReference>
<comment type="caution">
    <text evidence="1">The sequence shown here is derived from an EMBL/GenBank/DDBJ whole genome shotgun (WGS) entry which is preliminary data.</text>
</comment>
<dbReference type="EMBL" id="JARTFS010000001">
    <property type="protein sequence ID" value="MED4399850.1"/>
    <property type="molecule type" value="Genomic_DNA"/>
</dbReference>
<dbReference type="InterPro" id="IPR007815">
    <property type="entry name" value="Emycin_Estase"/>
</dbReference>
<protein>
    <submittedName>
        <fullName evidence="1">Erythromycin esterase family protein</fullName>
    </submittedName>
</protein>
<reference evidence="1 2" key="1">
    <citation type="submission" date="2023-03" db="EMBL/GenBank/DDBJ databases">
        <title>Bacillus Genome Sequencing.</title>
        <authorList>
            <person name="Dunlap C."/>
        </authorList>
    </citation>
    <scope>NUCLEOTIDE SEQUENCE [LARGE SCALE GENOMIC DNA]</scope>
    <source>
        <strain evidence="1 2">NRS-1717</strain>
    </source>
</reference>
<accession>A0ABU6NSF6</accession>
<dbReference type="CDD" id="cd14728">
    <property type="entry name" value="Ere-like"/>
    <property type="match status" value="1"/>
</dbReference>
<dbReference type="PANTHER" id="PTHR31299:SF0">
    <property type="entry name" value="ESTERASE, PUTATIVE (AFU_ORTHOLOGUE AFUA_1G05850)-RELATED"/>
    <property type="match status" value="1"/>
</dbReference>
<dbReference type="InterPro" id="IPR052036">
    <property type="entry name" value="Hydrolase/PRTase-associated"/>
</dbReference>
<dbReference type="Gene3D" id="3.30.1870.10">
    <property type="entry name" value="EreA-like, domain 2"/>
    <property type="match status" value="1"/>
</dbReference>
<proteinExistence type="predicted"/>
<gene>
    <name evidence="1" type="ORF">P9271_00555</name>
</gene>
<dbReference type="RefSeq" id="WP_328014574.1">
    <property type="nucleotide sequence ID" value="NZ_JARTFS010000001.1"/>
</dbReference>
<dbReference type="Proteomes" id="UP001342826">
    <property type="component" value="Unassembled WGS sequence"/>
</dbReference>